<evidence type="ECO:0000256" key="1">
    <source>
        <dbReference type="ARBA" id="ARBA00022737"/>
    </source>
</evidence>
<sequence>MISAFCWGSADHGQLFTENDEPILSPKEVKLNFDQEVKDIVEISCSEGHTLIVTSNGSCYACGCNDYGQIGHDSANKLGKVSSLNNQKVMSVVAGSQHSLALTEAGEVFSWGDNSCGQLGRGKVDENQAKQPKVIKTLVTYHIIQICSGNNHSLALSNDGIVFSWGANNYGQLGTGSSSQHMDIPQPLLSIRGIPVSQIIAGGNHCFILSMSGALFGWGRNSFGQLGVNDENDRNHPTQCKSLRQQRTVFVSCGEDHTCTLTQEGGVFTFGCGSHGQLGHDNTNNEILPRRVMDMMGTVVTQIACGRRHTLTYVPETGRIYSFGSGSCGQLGLGNTDKKTSPVFVPCPFMSSVNSKSPRAMEIDGTSHIVSRIFSGGNKCIVLANKINSQADEPSIGFLSQEMTVLLRTILGKCVKARVIQSHQDLSTVFYSDAANQLQDIILAVDLYCTDDISPSVLAKFFKSLTSATEGRVQKLQSHTSIRTAYHSRFNKSRPVLGTDFKDDQQNHRNTHIYSAHQDCICSVYHPKF</sequence>
<feature type="repeat" description="RCC1" evidence="2">
    <location>
        <begin position="160"/>
        <end position="212"/>
    </location>
</feature>
<organism evidence="4 5">
    <name type="scientific">Mytilus edulis</name>
    <name type="common">Blue mussel</name>
    <dbReference type="NCBI Taxonomy" id="6550"/>
    <lineage>
        <taxon>Eukaryota</taxon>
        <taxon>Metazoa</taxon>
        <taxon>Spiralia</taxon>
        <taxon>Lophotrochozoa</taxon>
        <taxon>Mollusca</taxon>
        <taxon>Bivalvia</taxon>
        <taxon>Autobranchia</taxon>
        <taxon>Pteriomorphia</taxon>
        <taxon>Mytilida</taxon>
        <taxon>Mytiloidea</taxon>
        <taxon>Mytilidae</taxon>
        <taxon>Mytilinae</taxon>
        <taxon>Mytilus</taxon>
    </lineage>
</organism>
<dbReference type="SUPFAM" id="SSF50985">
    <property type="entry name" value="RCC1/BLIP-II"/>
    <property type="match status" value="1"/>
</dbReference>
<dbReference type="PANTHER" id="PTHR22872:SF2">
    <property type="entry name" value="INHIBITOR OF BRUTON TYROSINE KINASE"/>
    <property type="match status" value="1"/>
</dbReference>
<proteinExistence type="predicted"/>
<keyword evidence="4" id="KW-0012">Acyltransferase</keyword>
<feature type="repeat" description="RCC1" evidence="2">
    <location>
        <begin position="106"/>
        <end position="159"/>
    </location>
</feature>
<dbReference type="InterPro" id="IPR051625">
    <property type="entry name" value="Signaling_Regulatory_Domain"/>
</dbReference>
<dbReference type="InterPro" id="IPR000408">
    <property type="entry name" value="Reg_chr_condens"/>
</dbReference>
<feature type="repeat" description="RCC1" evidence="2">
    <location>
        <begin position="265"/>
        <end position="316"/>
    </location>
</feature>
<keyword evidence="1" id="KW-0677">Repeat</keyword>
<dbReference type="Pfam" id="PF25390">
    <property type="entry name" value="WD40_RLD"/>
    <property type="match status" value="1"/>
</dbReference>
<dbReference type="PROSITE" id="PS00626">
    <property type="entry name" value="RCC1_2"/>
    <property type="match status" value="1"/>
</dbReference>
<feature type="repeat" description="RCC1" evidence="2">
    <location>
        <begin position="213"/>
        <end position="264"/>
    </location>
</feature>
<dbReference type="EMBL" id="CAJPWZ010001072">
    <property type="protein sequence ID" value="CAG2207194.1"/>
    <property type="molecule type" value="Genomic_DNA"/>
</dbReference>
<dbReference type="GO" id="GO:0061630">
    <property type="term" value="F:ubiquitin protein ligase activity"/>
    <property type="evidence" value="ECO:0007669"/>
    <property type="project" value="UniProtKB-EC"/>
</dbReference>
<evidence type="ECO:0000259" key="3">
    <source>
        <dbReference type="Pfam" id="PF25390"/>
    </source>
</evidence>
<feature type="repeat" description="RCC1" evidence="2">
    <location>
        <begin position="318"/>
        <end position="386"/>
    </location>
</feature>
<dbReference type="AlphaFoldDB" id="A0A8S3RKD3"/>
<keyword evidence="4" id="KW-0808">Transferase</keyword>
<dbReference type="Gene3D" id="2.130.10.30">
    <property type="entry name" value="Regulator of chromosome condensation 1/beta-lactamase-inhibitor protein II"/>
    <property type="match status" value="2"/>
</dbReference>
<dbReference type="PRINTS" id="PR00633">
    <property type="entry name" value="RCCNDNSATION"/>
</dbReference>
<evidence type="ECO:0000313" key="5">
    <source>
        <dbReference type="Proteomes" id="UP000683360"/>
    </source>
</evidence>
<protein>
    <submittedName>
        <fullName evidence="4">HERC4</fullName>
        <ecNumber evidence="4">2.3.2.26</ecNumber>
    </submittedName>
</protein>
<evidence type="ECO:0000313" key="4">
    <source>
        <dbReference type="EMBL" id="CAG2207194.1"/>
    </source>
</evidence>
<feature type="repeat" description="RCC1" evidence="2">
    <location>
        <begin position="57"/>
        <end position="105"/>
    </location>
</feature>
<reference evidence="4" key="1">
    <citation type="submission" date="2021-03" db="EMBL/GenBank/DDBJ databases">
        <authorList>
            <person name="Bekaert M."/>
        </authorList>
    </citation>
    <scope>NUCLEOTIDE SEQUENCE</scope>
</reference>
<dbReference type="Proteomes" id="UP000683360">
    <property type="component" value="Unassembled WGS sequence"/>
</dbReference>
<gene>
    <name evidence="4" type="ORF">MEDL_21529</name>
</gene>
<feature type="domain" description="RCC1-like" evidence="3">
    <location>
        <begin position="4"/>
        <end position="346"/>
    </location>
</feature>
<name>A0A8S3RKD3_MYTED</name>
<feature type="repeat" description="RCC1" evidence="2">
    <location>
        <begin position="2"/>
        <end position="56"/>
    </location>
</feature>
<dbReference type="OrthoDB" id="8068875at2759"/>
<dbReference type="InterPro" id="IPR009091">
    <property type="entry name" value="RCC1/BLIP-II"/>
</dbReference>
<dbReference type="EC" id="2.3.2.26" evidence="4"/>
<keyword evidence="5" id="KW-1185">Reference proteome</keyword>
<comment type="caution">
    <text evidence="4">The sequence shown here is derived from an EMBL/GenBank/DDBJ whole genome shotgun (WGS) entry which is preliminary data.</text>
</comment>
<dbReference type="InterPro" id="IPR058923">
    <property type="entry name" value="RCC1-like_dom"/>
</dbReference>
<evidence type="ECO:0000256" key="2">
    <source>
        <dbReference type="PROSITE-ProRule" id="PRU00235"/>
    </source>
</evidence>
<dbReference type="PANTHER" id="PTHR22872">
    <property type="entry name" value="BTK-BINDING PROTEIN-RELATED"/>
    <property type="match status" value="1"/>
</dbReference>
<accession>A0A8S3RKD3</accession>
<dbReference type="PROSITE" id="PS50012">
    <property type="entry name" value="RCC1_3"/>
    <property type="match status" value="7"/>
</dbReference>